<keyword evidence="7" id="KW-1185">Reference proteome</keyword>
<keyword evidence="2 4" id="KW-0863">Zinc-finger</keyword>
<dbReference type="Gene3D" id="6.10.140.2220">
    <property type="match status" value="1"/>
</dbReference>
<gene>
    <name evidence="6" type="ORF">DFP72DRAFT_1064898</name>
</gene>
<organism evidence="6 7">
    <name type="scientific">Ephemerocybe angulata</name>
    <dbReference type="NCBI Taxonomy" id="980116"/>
    <lineage>
        <taxon>Eukaryota</taxon>
        <taxon>Fungi</taxon>
        <taxon>Dikarya</taxon>
        <taxon>Basidiomycota</taxon>
        <taxon>Agaricomycotina</taxon>
        <taxon>Agaricomycetes</taxon>
        <taxon>Agaricomycetidae</taxon>
        <taxon>Agaricales</taxon>
        <taxon>Agaricineae</taxon>
        <taxon>Psathyrellaceae</taxon>
        <taxon>Ephemerocybe</taxon>
    </lineage>
</organism>
<dbReference type="SUPFAM" id="SSF144232">
    <property type="entry name" value="HIT/MYND zinc finger-like"/>
    <property type="match status" value="1"/>
</dbReference>
<dbReference type="EMBL" id="JACGCI010000019">
    <property type="protein sequence ID" value="KAF6758174.1"/>
    <property type="molecule type" value="Genomic_DNA"/>
</dbReference>
<proteinExistence type="predicted"/>
<dbReference type="InterPro" id="IPR002893">
    <property type="entry name" value="Znf_MYND"/>
</dbReference>
<dbReference type="GO" id="GO:0008270">
    <property type="term" value="F:zinc ion binding"/>
    <property type="evidence" value="ECO:0007669"/>
    <property type="project" value="UniProtKB-KW"/>
</dbReference>
<dbReference type="PROSITE" id="PS50865">
    <property type="entry name" value="ZF_MYND_2"/>
    <property type="match status" value="1"/>
</dbReference>
<name>A0A8H6I5A3_9AGAR</name>
<dbReference type="Pfam" id="PF01753">
    <property type="entry name" value="zf-MYND"/>
    <property type="match status" value="1"/>
</dbReference>
<evidence type="ECO:0000256" key="1">
    <source>
        <dbReference type="ARBA" id="ARBA00022723"/>
    </source>
</evidence>
<evidence type="ECO:0000259" key="5">
    <source>
        <dbReference type="PROSITE" id="PS50865"/>
    </source>
</evidence>
<comment type="caution">
    <text evidence="6">The sequence shown here is derived from an EMBL/GenBank/DDBJ whole genome shotgun (WGS) entry which is preliminary data.</text>
</comment>
<dbReference type="Proteomes" id="UP000521943">
    <property type="component" value="Unassembled WGS sequence"/>
</dbReference>
<evidence type="ECO:0000313" key="6">
    <source>
        <dbReference type="EMBL" id="KAF6758174.1"/>
    </source>
</evidence>
<evidence type="ECO:0000256" key="3">
    <source>
        <dbReference type="ARBA" id="ARBA00022833"/>
    </source>
</evidence>
<keyword evidence="3" id="KW-0862">Zinc</keyword>
<dbReference type="AlphaFoldDB" id="A0A8H6I5A3"/>
<sequence length="533" mass="59171">MVGIQSVDHCAAIILSSPSPNIGEAPTQNTLHIATQLRQAIQEISESTTHLPNLTVQKACSALCYWADYLLLANHSSSDIQSRSLYVNTAHSILFSITSLFYKSTTDARAAILPLLLRSVAVSWYSPHDPANEKTLANRDSGHPPLGPLRTSLRLFQNLHSRPHLYKTIDDSAALSNQMVKVAFERISFLAGHSAPTDTNSGQALATLNLTQDAVKFVAYLLKRAETCKILLEKGVLEMALKIAVNAISTFRNFLFPSDDNQVYTFGISFADSFYQSMFAINYQMDVLVELIRGGILGLVDYALTLGYHDPKVVTIAEGIIKYIGLHSWNDRVNQAILDFTASRRLNFDYIAGHGALFNWYIGLSNELSCRTKPCDLYPCFYLKCSFGNKSRQRLPCGSCNRVTYCSQTCIRLDWNDMHGSECAQMLEAGMAGSAQGYEVSSLSKDIQSSIIAKVADEFSQTLFLGEYPPPTSMGGTMPRCDMRTIPAGFTHRPILRYLEESSLYTPLQLQPRRYSYIKKGGIGMSSPLHWSN</sequence>
<keyword evidence="1" id="KW-0479">Metal-binding</keyword>
<accession>A0A8H6I5A3</accession>
<evidence type="ECO:0000256" key="4">
    <source>
        <dbReference type="PROSITE-ProRule" id="PRU00134"/>
    </source>
</evidence>
<evidence type="ECO:0000313" key="7">
    <source>
        <dbReference type="Proteomes" id="UP000521943"/>
    </source>
</evidence>
<evidence type="ECO:0000256" key="2">
    <source>
        <dbReference type="ARBA" id="ARBA00022771"/>
    </source>
</evidence>
<feature type="domain" description="MYND-type" evidence="5">
    <location>
        <begin position="385"/>
        <end position="423"/>
    </location>
</feature>
<reference evidence="6 7" key="1">
    <citation type="submission" date="2020-07" db="EMBL/GenBank/DDBJ databases">
        <title>Comparative genomics of pyrophilous fungi reveals a link between fire events and developmental genes.</title>
        <authorList>
            <consortium name="DOE Joint Genome Institute"/>
            <person name="Steindorff A.S."/>
            <person name="Carver A."/>
            <person name="Calhoun S."/>
            <person name="Stillman K."/>
            <person name="Liu H."/>
            <person name="Lipzen A."/>
            <person name="Pangilinan J."/>
            <person name="Labutti K."/>
            <person name="Bruns T.D."/>
            <person name="Grigoriev I.V."/>
        </authorList>
    </citation>
    <scope>NUCLEOTIDE SEQUENCE [LARGE SCALE GENOMIC DNA]</scope>
    <source>
        <strain evidence="6 7">CBS 144469</strain>
    </source>
</reference>
<protein>
    <recommendedName>
        <fullName evidence="5">MYND-type domain-containing protein</fullName>
    </recommendedName>
</protein>